<sequence length="216" mass="21058">MAIRLGTNSPAFRVGSSTPSRIFLGPDQVWPEYNAVRTEFTTPGAYTYNIPTNCLWIDIVLVGAGGGGRGMPNFGTWGQGGRAGSWALVTLRRGIDIPWSITQITGVVGDGGAGSAAGFAPTNGSPGGNTTATFAGGGVLTAAGGIGGQGGIIDPGGQAVSPATQTLNGQVYTGGGLTSGGASAAGVPGGGGPAAITTFSNGVKGGVGRASFYAHL</sequence>
<dbReference type="RefSeq" id="YP_009014874.1">
    <property type="nucleotide sequence ID" value="NC_023716.1"/>
</dbReference>
<feature type="domain" description="Glycine-rich" evidence="1">
    <location>
        <begin position="41"/>
        <end position="213"/>
    </location>
</feature>
<dbReference type="GeneID" id="18562749"/>
<dbReference type="OrthoDB" id="19591at10239"/>
<evidence type="ECO:0000313" key="2">
    <source>
        <dbReference type="EMBL" id="AER48720.1"/>
    </source>
</evidence>
<dbReference type="InterPro" id="IPR049304">
    <property type="entry name" value="Gly_rich_dom"/>
</dbReference>
<dbReference type="Proteomes" id="UP000005647">
    <property type="component" value="Segment"/>
</dbReference>
<gene>
    <name evidence="2" type="primary">8</name>
    <name evidence="2" type="ORF">ALMA_8</name>
</gene>
<evidence type="ECO:0000313" key="3">
    <source>
        <dbReference type="Proteomes" id="UP000005647"/>
    </source>
</evidence>
<dbReference type="Pfam" id="PF21722">
    <property type="entry name" value="Gly_rich_2"/>
    <property type="match status" value="1"/>
</dbReference>
<keyword evidence="3" id="KW-1185">Reference proteome</keyword>
<protein>
    <recommendedName>
        <fullName evidence="1">Glycine-rich domain-containing protein</fullName>
    </recommendedName>
</protein>
<dbReference type="KEGG" id="vg:18562749"/>
<accession>G8I7M8</accession>
<proteinExistence type="predicted"/>
<dbReference type="EMBL" id="JN699005">
    <property type="protein sequence ID" value="AER48720.1"/>
    <property type="molecule type" value="Genomic_DNA"/>
</dbReference>
<evidence type="ECO:0000259" key="1">
    <source>
        <dbReference type="Pfam" id="PF21722"/>
    </source>
</evidence>
<name>G8I7M8_9CAUD</name>
<reference evidence="2 3" key="1">
    <citation type="journal article" date="2012" name="J. Virol.">
        <title>Complete Genome Sequences of 138 Mycobacteriophages.</title>
        <authorList>
            <consortium name="the Science Education Alliance Phage Hunters Advancing Genomics and Evolutionary Science Program"/>
            <consortium name="the KwaZulu-Natal Research Institute for Tuberculosis and HIV Mycobacterial Genetics Course Students"/>
            <consortium name="the Phage Hunters Integrating Research and Education Program"/>
            <person name="Hatfull G.F."/>
        </authorList>
    </citation>
    <scope>NUCLEOTIDE SEQUENCE [LARGE SCALE GENOMIC DNA]</scope>
</reference>
<organism evidence="2 3">
    <name type="scientific">Mycobacterium phage Alma</name>
    <dbReference type="NCBI Taxonomy" id="2902800"/>
    <lineage>
        <taxon>Viruses</taxon>
        <taxon>Duplodnaviria</taxon>
        <taxon>Heunggongvirae</taxon>
        <taxon>Uroviricota</taxon>
        <taxon>Caudoviricetes</taxon>
        <taxon>Fromanvirus</taxon>
        <taxon>Fromanvirus alma</taxon>
    </lineage>
</organism>